<protein>
    <submittedName>
        <fullName evidence="1">Uncharacterized protein</fullName>
    </submittedName>
</protein>
<dbReference type="EMBL" id="CBXG010000057">
    <property type="protein sequence ID" value="CDM07775.1"/>
    <property type="molecule type" value="Genomic_DNA"/>
</dbReference>
<comment type="caution">
    <text evidence="1">The sequence shown here is derived from an EMBL/GenBank/DDBJ whole genome shotgun (WGS) entry which is preliminary data.</text>
</comment>
<reference evidence="1 2" key="1">
    <citation type="submission" date="2013-12" db="EMBL/GenBank/DDBJ databases">
        <title>Improved hybrid genome assemblies of Bacteroides xylanisolvens SD CC 1b and Bacteroides xylanisolvens SD CC 2a using Illumina and 454 Sequencing.</title>
        <authorList>
            <person name="Ramaraj T."/>
            <person name="Sundararajan A."/>
            <person name="Mudge J."/>
            <person name="Schilkey F.D."/>
            <person name="Delvecchio V."/>
            <person name="Donlon M."/>
            <person name="Ziemer C."/>
        </authorList>
    </citation>
    <scope>NUCLEOTIDE SEQUENCE [LARGE SCALE GENOMIC DNA]</scope>
</reference>
<sequence length="45" mass="5391">MHKRTQSFISFAQQLYRSIQTYLKRGIGLFMEDIEQLRSILLTDN</sequence>
<organism evidence="1 2">
    <name type="scientific">Bacteroides xylanisolvens SD CC 1b</name>
    <dbReference type="NCBI Taxonomy" id="702447"/>
    <lineage>
        <taxon>Bacteria</taxon>
        <taxon>Pseudomonadati</taxon>
        <taxon>Bacteroidota</taxon>
        <taxon>Bacteroidia</taxon>
        <taxon>Bacteroidales</taxon>
        <taxon>Bacteroidaceae</taxon>
        <taxon>Bacteroides</taxon>
    </lineage>
</organism>
<accession>W6PV24</accession>
<proteinExistence type="predicted"/>
<evidence type="ECO:0000313" key="2">
    <source>
        <dbReference type="Proteomes" id="UP000019380"/>
    </source>
</evidence>
<name>W6PV24_9BACE</name>
<dbReference type="AlphaFoldDB" id="W6PV24"/>
<gene>
    <name evidence="1" type="ORF">BN890_54030</name>
</gene>
<dbReference type="Proteomes" id="UP000019380">
    <property type="component" value="Unassembled WGS sequence"/>
</dbReference>
<evidence type="ECO:0000313" key="1">
    <source>
        <dbReference type="EMBL" id="CDM07775.1"/>
    </source>
</evidence>